<feature type="domain" description="Amino acid transporter transmembrane" evidence="10">
    <location>
        <begin position="94"/>
        <end position="501"/>
    </location>
</feature>
<evidence type="ECO:0000256" key="7">
    <source>
        <dbReference type="ARBA" id="ARBA00022989"/>
    </source>
</evidence>
<evidence type="ECO:0000256" key="4">
    <source>
        <dbReference type="ARBA" id="ARBA00022554"/>
    </source>
</evidence>
<dbReference type="InterPro" id="IPR013057">
    <property type="entry name" value="AA_transpt_TM"/>
</dbReference>
<evidence type="ECO:0000313" key="12">
    <source>
        <dbReference type="Proteomes" id="UP000013827"/>
    </source>
</evidence>
<evidence type="ECO:0000256" key="1">
    <source>
        <dbReference type="ARBA" id="ARBA00004128"/>
    </source>
</evidence>
<dbReference type="eggNOG" id="KOG1305">
    <property type="taxonomic scope" value="Eukaryota"/>
</dbReference>
<accession>A0A0D3JEJ4</accession>
<evidence type="ECO:0000256" key="6">
    <source>
        <dbReference type="ARBA" id="ARBA00022970"/>
    </source>
</evidence>
<dbReference type="PANTHER" id="PTHR22950:SF678">
    <property type="entry name" value="VACUOLAR AMINO ACID TRANSPORTER 5-RELATED"/>
    <property type="match status" value="1"/>
</dbReference>
<dbReference type="GO" id="GO:0015189">
    <property type="term" value="F:L-lysine transmembrane transporter activity"/>
    <property type="evidence" value="ECO:0007669"/>
    <property type="project" value="TreeGrafter"/>
</dbReference>
<dbReference type="GO" id="GO:0015194">
    <property type="term" value="F:L-serine transmembrane transporter activity"/>
    <property type="evidence" value="ECO:0007669"/>
    <property type="project" value="TreeGrafter"/>
</dbReference>
<protein>
    <recommendedName>
        <fullName evidence="10">Amino acid transporter transmembrane domain-containing protein</fullName>
    </recommendedName>
</protein>
<feature type="transmembrane region" description="Helical" evidence="9">
    <location>
        <begin position="224"/>
        <end position="240"/>
    </location>
</feature>
<evidence type="ECO:0000313" key="11">
    <source>
        <dbReference type="EnsemblProtists" id="EOD21929"/>
    </source>
</evidence>
<feature type="transmembrane region" description="Helical" evidence="9">
    <location>
        <begin position="173"/>
        <end position="193"/>
    </location>
</feature>
<comment type="similarity">
    <text evidence="2">Belongs to the amino acid/polyamine transporter 2 family.</text>
</comment>
<reference evidence="12" key="1">
    <citation type="journal article" date="2013" name="Nature">
        <title>Pan genome of the phytoplankton Emiliania underpins its global distribution.</title>
        <authorList>
            <person name="Read B.A."/>
            <person name="Kegel J."/>
            <person name="Klute M.J."/>
            <person name="Kuo A."/>
            <person name="Lefebvre S.C."/>
            <person name="Maumus F."/>
            <person name="Mayer C."/>
            <person name="Miller J."/>
            <person name="Monier A."/>
            <person name="Salamov A."/>
            <person name="Young J."/>
            <person name="Aguilar M."/>
            <person name="Claverie J.M."/>
            <person name="Frickenhaus S."/>
            <person name="Gonzalez K."/>
            <person name="Herman E.K."/>
            <person name="Lin Y.C."/>
            <person name="Napier J."/>
            <person name="Ogata H."/>
            <person name="Sarno A.F."/>
            <person name="Shmutz J."/>
            <person name="Schroeder D."/>
            <person name="de Vargas C."/>
            <person name="Verret F."/>
            <person name="von Dassow P."/>
            <person name="Valentin K."/>
            <person name="Van de Peer Y."/>
            <person name="Wheeler G."/>
            <person name="Dacks J.B."/>
            <person name="Delwiche C.F."/>
            <person name="Dyhrman S.T."/>
            <person name="Glockner G."/>
            <person name="John U."/>
            <person name="Richards T."/>
            <person name="Worden A.Z."/>
            <person name="Zhang X."/>
            <person name="Grigoriev I.V."/>
            <person name="Allen A.E."/>
            <person name="Bidle K."/>
            <person name="Borodovsky M."/>
            <person name="Bowler C."/>
            <person name="Brownlee C."/>
            <person name="Cock J.M."/>
            <person name="Elias M."/>
            <person name="Gladyshev V.N."/>
            <person name="Groth M."/>
            <person name="Guda C."/>
            <person name="Hadaegh A."/>
            <person name="Iglesias-Rodriguez M.D."/>
            <person name="Jenkins J."/>
            <person name="Jones B.M."/>
            <person name="Lawson T."/>
            <person name="Leese F."/>
            <person name="Lindquist E."/>
            <person name="Lobanov A."/>
            <person name="Lomsadze A."/>
            <person name="Malik S.B."/>
            <person name="Marsh M.E."/>
            <person name="Mackinder L."/>
            <person name="Mock T."/>
            <person name="Mueller-Roeber B."/>
            <person name="Pagarete A."/>
            <person name="Parker M."/>
            <person name="Probert I."/>
            <person name="Quesneville H."/>
            <person name="Raines C."/>
            <person name="Rensing S.A."/>
            <person name="Riano-Pachon D.M."/>
            <person name="Richier S."/>
            <person name="Rokitta S."/>
            <person name="Shiraiwa Y."/>
            <person name="Soanes D.M."/>
            <person name="van der Giezen M."/>
            <person name="Wahlund T.M."/>
            <person name="Williams B."/>
            <person name="Wilson W."/>
            <person name="Wolfe G."/>
            <person name="Wurch L.L."/>
        </authorList>
    </citation>
    <scope>NUCLEOTIDE SEQUENCE</scope>
</reference>
<feature type="transmembrane region" description="Helical" evidence="9">
    <location>
        <begin position="333"/>
        <end position="356"/>
    </location>
</feature>
<dbReference type="GO" id="GO:0005302">
    <property type="term" value="F:L-tyrosine transmembrane transporter activity"/>
    <property type="evidence" value="ECO:0007669"/>
    <property type="project" value="TreeGrafter"/>
</dbReference>
<feature type="transmembrane region" description="Helical" evidence="9">
    <location>
        <begin position="368"/>
        <end position="391"/>
    </location>
</feature>
<name>A0A0D3JEJ4_EMIH1</name>
<dbReference type="GO" id="GO:0005774">
    <property type="term" value="C:vacuolar membrane"/>
    <property type="evidence" value="ECO:0007669"/>
    <property type="project" value="UniProtKB-SubCell"/>
</dbReference>
<evidence type="ECO:0000259" key="10">
    <source>
        <dbReference type="Pfam" id="PF01490"/>
    </source>
</evidence>
<evidence type="ECO:0000256" key="8">
    <source>
        <dbReference type="ARBA" id="ARBA00023136"/>
    </source>
</evidence>
<keyword evidence="6" id="KW-0029">Amino-acid transport</keyword>
<organism evidence="11 12">
    <name type="scientific">Emiliania huxleyi (strain CCMP1516)</name>
    <dbReference type="NCBI Taxonomy" id="280463"/>
    <lineage>
        <taxon>Eukaryota</taxon>
        <taxon>Haptista</taxon>
        <taxon>Haptophyta</taxon>
        <taxon>Prymnesiophyceae</taxon>
        <taxon>Isochrysidales</taxon>
        <taxon>Noelaerhabdaceae</taxon>
        <taxon>Emiliania</taxon>
    </lineage>
</organism>
<feature type="transmembrane region" description="Helical" evidence="9">
    <location>
        <begin position="485"/>
        <end position="506"/>
    </location>
</feature>
<dbReference type="EnsemblProtists" id="EOD21929">
    <property type="protein sequence ID" value="EOD21929"/>
    <property type="gene ID" value="EMIHUDRAFT_240775"/>
</dbReference>
<sequence>MELHDLAAHVSVFVFAALSSFYKKPFCGTWQHPLNRLSLSLANMETKPDAVVPGTTSQRSASRASFMNITRPSGAVGADPGRKSGYVGDPAEEKASLASSLVNLANTVMGTGILALPAGMGTAGLIPGMSFLVITAAMGGFALYCLGQAQLKIGPHPQSFTTLGDAVKPKFSVVVELAVICNCLGSAIGYLIVATDNLLGADVNCPIAGIFGTPGGSSFLDQRQVWTVVAVLVAAPLSLLKTMDALRVTSALAVGILIAVAVLVVAVYFEPTDDLSPCGTIGETSCVGEKPNYGTFMPTFAKFVVFTNAYTCQQSLPPIISELENPTPGRLMILIYGARALAVLADFVSYFGYMSFGVNVASNILNSYPVNAFTTLGRFGVAIVVITSYPIQTFATRKSFANILRTLGGGEPPKTPPSTFINDKLELMTMIVLLIFTFSVALVVTDLGVMVGITGSTGAAAITFVFPGLFYYVTHADQPGPLRTAAFVLFIFGCVIIPVSLFLTLAGY</sequence>
<keyword evidence="8 9" id="KW-0472">Membrane</keyword>
<dbReference type="HOGENOM" id="CLU_009020_1_1_1"/>
<proteinExistence type="inferred from homology"/>
<dbReference type="Pfam" id="PF01490">
    <property type="entry name" value="Aa_trans"/>
    <property type="match status" value="1"/>
</dbReference>
<evidence type="ECO:0000256" key="2">
    <source>
        <dbReference type="ARBA" id="ARBA00008066"/>
    </source>
</evidence>
<evidence type="ECO:0000256" key="3">
    <source>
        <dbReference type="ARBA" id="ARBA00022448"/>
    </source>
</evidence>
<dbReference type="GO" id="GO:0005313">
    <property type="term" value="F:L-glutamate transmembrane transporter activity"/>
    <property type="evidence" value="ECO:0007669"/>
    <property type="project" value="TreeGrafter"/>
</dbReference>
<dbReference type="PaxDb" id="2903-EOD21929"/>
<evidence type="ECO:0000256" key="5">
    <source>
        <dbReference type="ARBA" id="ARBA00022692"/>
    </source>
</evidence>
<feature type="transmembrane region" description="Helical" evidence="9">
    <location>
        <begin position="252"/>
        <end position="269"/>
    </location>
</feature>
<dbReference type="AlphaFoldDB" id="A0A0D3JEJ4"/>
<dbReference type="STRING" id="2903.R1EM34"/>
<comment type="subcellular location">
    <subcellularLocation>
        <location evidence="1">Vacuole membrane</location>
        <topology evidence="1">Multi-pass membrane protein</topology>
    </subcellularLocation>
</comment>
<keyword evidence="5 9" id="KW-0812">Transmembrane</keyword>
<reference evidence="11" key="2">
    <citation type="submission" date="2024-10" db="UniProtKB">
        <authorList>
            <consortium name="EnsemblProtists"/>
        </authorList>
    </citation>
    <scope>IDENTIFICATION</scope>
</reference>
<feature type="transmembrane region" description="Helical" evidence="9">
    <location>
        <begin position="451"/>
        <end position="473"/>
    </location>
</feature>
<dbReference type="RefSeq" id="XP_005774358.1">
    <property type="nucleotide sequence ID" value="XM_005774301.1"/>
</dbReference>
<dbReference type="KEGG" id="ehx:EMIHUDRAFT_240775"/>
<dbReference type="PANTHER" id="PTHR22950">
    <property type="entry name" value="AMINO ACID TRANSPORTER"/>
    <property type="match status" value="1"/>
</dbReference>
<dbReference type="OMA" id="CIHACET"/>
<keyword evidence="7 9" id="KW-1133">Transmembrane helix</keyword>
<keyword evidence="4" id="KW-0926">Vacuole</keyword>
<keyword evidence="3" id="KW-0813">Transport</keyword>
<dbReference type="GeneID" id="17267469"/>
<feature type="transmembrane region" description="Helical" evidence="9">
    <location>
        <begin position="125"/>
        <end position="146"/>
    </location>
</feature>
<dbReference type="Proteomes" id="UP000013827">
    <property type="component" value="Unassembled WGS sequence"/>
</dbReference>
<feature type="transmembrane region" description="Helical" evidence="9">
    <location>
        <begin position="427"/>
        <end position="444"/>
    </location>
</feature>
<dbReference type="GO" id="GO:0061459">
    <property type="term" value="F:L-arginine transmembrane transporter activity"/>
    <property type="evidence" value="ECO:0007669"/>
    <property type="project" value="TreeGrafter"/>
</dbReference>
<evidence type="ECO:0000256" key="9">
    <source>
        <dbReference type="SAM" id="Phobius"/>
    </source>
</evidence>
<keyword evidence="12" id="KW-1185">Reference proteome</keyword>
<dbReference type="GO" id="GO:0005290">
    <property type="term" value="F:L-histidine transmembrane transporter activity"/>
    <property type="evidence" value="ECO:0007669"/>
    <property type="project" value="TreeGrafter"/>
</dbReference>